<dbReference type="Proteomes" id="UP000532746">
    <property type="component" value="Unassembled WGS sequence"/>
</dbReference>
<comment type="caution">
    <text evidence="1">The sequence shown here is derived from an EMBL/GenBank/DDBJ whole genome shotgun (WGS) entry which is preliminary data.</text>
</comment>
<dbReference type="AlphaFoldDB" id="A0A7W9WF31"/>
<name>A0A7W9WF31_9BACT</name>
<gene>
    <name evidence="1" type="ORF">HNQ93_004221</name>
</gene>
<dbReference type="RefSeq" id="WP_183405479.1">
    <property type="nucleotide sequence ID" value="NZ_JACHGG010000011.1"/>
</dbReference>
<accession>A0A7W9WF31</accession>
<organism evidence="1 2">
    <name type="scientific">Hymenobacter luteus</name>
    <dbReference type="NCBI Taxonomy" id="1411122"/>
    <lineage>
        <taxon>Bacteria</taxon>
        <taxon>Pseudomonadati</taxon>
        <taxon>Bacteroidota</taxon>
        <taxon>Cytophagia</taxon>
        <taxon>Cytophagales</taxon>
        <taxon>Hymenobacteraceae</taxon>
        <taxon>Hymenobacter</taxon>
    </lineage>
</organism>
<evidence type="ECO:0000313" key="1">
    <source>
        <dbReference type="EMBL" id="MBB6061342.1"/>
    </source>
</evidence>
<reference evidence="1 2" key="1">
    <citation type="submission" date="2020-08" db="EMBL/GenBank/DDBJ databases">
        <title>Genomic Encyclopedia of Type Strains, Phase IV (KMG-IV): sequencing the most valuable type-strain genomes for metagenomic binning, comparative biology and taxonomic classification.</title>
        <authorList>
            <person name="Goeker M."/>
        </authorList>
    </citation>
    <scope>NUCLEOTIDE SEQUENCE [LARGE SCALE GENOMIC DNA]</scope>
    <source>
        <strain evidence="1 2">DSM 26718</strain>
    </source>
</reference>
<proteinExistence type="predicted"/>
<evidence type="ECO:0000313" key="2">
    <source>
        <dbReference type="Proteomes" id="UP000532746"/>
    </source>
</evidence>
<dbReference type="EMBL" id="JACHGG010000011">
    <property type="protein sequence ID" value="MBB6061342.1"/>
    <property type="molecule type" value="Genomic_DNA"/>
</dbReference>
<keyword evidence="2" id="KW-1185">Reference proteome</keyword>
<sequence>MTKKSSDFGNIRTKLLIKTIKQMAMSQKVAKEEEDQDKKYPFTSTITAENKRRLFNYQSNKPGGARTTDVINQAFKLFFDTHKQYADGEPAKPARK</sequence>
<protein>
    <submittedName>
        <fullName evidence="1">Uncharacterized protein</fullName>
    </submittedName>
</protein>